<proteinExistence type="predicted"/>
<evidence type="ECO:0000313" key="3">
    <source>
        <dbReference type="Proteomes" id="UP000765509"/>
    </source>
</evidence>
<comment type="caution">
    <text evidence="2">The sequence shown here is derived from an EMBL/GenBank/DDBJ whole genome shotgun (WGS) entry which is preliminary data.</text>
</comment>
<organism evidence="2 3">
    <name type="scientific">Austropuccinia psidii MF-1</name>
    <dbReference type="NCBI Taxonomy" id="1389203"/>
    <lineage>
        <taxon>Eukaryota</taxon>
        <taxon>Fungi</taxon>
        <taxon>Dikarya</taxon>
        <taxon>Basidiomycota</taxon>
        <taxon>Pucciniomycotina</taxon>
        <taxon>Pucciniomycetes</taxon>
        <taxon>Pucciniales</taxon>
        <taxon>Sphaerophragmiaceae</taxon>
        <taxon>Austropuccinia</taxon>
    </lineage>
</organism>
<protein>
    <submittedName>
        <fullName evidence="2">Uncharacterized protein</fullName>
    </submittedName>
</protein>
<feature type="region of interest" description="Disordered" evidence="1">
    <location>
        <begin position="49"/>
        <end position="110"/>
    </location>
</feature>
<evidence type="ECO:0000313" key="2">
    <source>
        <dbReference type="EMBL" id="MBW0514297.1"/>
    </source>
</evidence>
<dbReference type="EMBL" id="AVOT02023923">
    <property type="protein sequence ID" value="MBW0514297.1"/>
    <property type="molecule type" value="Genomic_DNA"/>
</dbReference>
<accession>A0A9Q3E614</accession>
<sequence length="130" mass="14706">MRFLGQEKTAKLLGGWSPLSCKDKFKKIKNWLKNQSLLSIYQKKELETTPALDKEGPVASTSSQSVQRQSQRISEKAEVTRTIKARPKSRTIGTDLTHKGTGSQNQDPQPWMVFSIWPDLICNSRPSSMK</sequence>
<reference evidence="2" key="1">
    <citation type="submission" date="2021-03" db="EMBL/GenBank/DDBJ databases">
        <title>Draft genome sequence of rust myrtle Austropuccinia psidii MF-1, a brazilian biotype.</title>
        <authorList>
            <person name="Quecine M.C."/>
            <person name="Pachon D.M.R."/>
            <person name="Bonatelli M.L."/>
            <person name="Correr F.H."/>
            <person name="Franceschini L.M."/>
            <person name="Leite T.F."/>
            <person name="Margarido G.R.A."/>
            <person name="Almeida C.A."/>
            <person name="Ferrarezi J.A."/>
            <person name="Labate C.A."/>
        </authorList>
    </citation>
    <scope>NUCLEOTIDE SEQUENCE</scope>
    <source>
        <strain evidence="2">MF-1</strain>
    </source>
</reference>
<keyword evidence="3" id="KW-1185">Reference proteome</keyword>
<dbReference type="AlphaFoldDB" id="A0A9Q3E614"/>
<feature type="compositionally biased region" description="Low complexity" evidence="1">
    <location>
        <begin position="60"/>
        <end position="72"/>
    </location>
</feature>
<dbReference type="Proteomes" id="UP000765509">
    <property type="component" value="Unassembled WGS sequence"/>
</dbReference>
<evidence type="ECO:0000256" key="1">
    <source>
        <dbReference type="SAM" id="MobiDB-lite"/>
    </source>
</evidence>
<gene>
    <name evidence="2" type="ORF">O181_054012</name>
</gene>
<name>A0A9Q3E614_9BASI</name>